<dbReference type="NCBIfam" id="TIGR01722">
    <property type="entry name" value="MMSDH"/>
    <property type="match status" value="1"/>
</dbReference>
<dbReference type="GO" id="GO:0004491">
    <property type="term" value="F:methylmalonate-semialdehyde dehydrogenase (acylating, NAD) activity"/>
    <property type="evidence" value="ECO:0007669"/>
    <property type="project" value="UniProtKB-EC"/>
</dbReference>
<dbReference type="InterPro" id="IPR016163">
    <property type="entry name" value="Ald_DH_C"/>
</dbReference>
<keyword evidence="3" id="KW-0520">NAD</keyword>
<dbReference type="Gene3D" id="3.40.605.10">
    <property type="entry name" value="Aldehyde Dehydrogenase, Chain A, domain 1"/>
    <property type="match status" value="1"/>
</dbReference>
<proteinExistence type="predicted"/>
<dbReference type="GO" id="GO:0006574">
    <property type="term" value="P:L-valine catabolic process"/>
    <property type="evidence" value="ECO:0007669"/>
    <property type="project" value="TreeGrafter"/>
</dbReference>
<dbReference type="FunFam" id="3.40.309.10:FF:000002">
    <property type="entry name" value="Methylmalonate-semialdehyde dehydrogenase (Acylating)"/>
    <property type="match status" value="1"/>
</dbReference>
<dbReference type="EMBL" id="CP029479">
    <property type="protein sequence ID" value="AWM76396.1"/>
    <property type="molecule type" value="Genomic_DNA"/>
</dbReference>
<evidence type="ECO:0000313" key="6">
    <source>
        <dbReference type="Proteomes" id="UP000247763"/>
    </source>
</evidence>
<dbReference type="FunFam" id="3.40.605.10:FF:000003">
    <property type="entry name" value="Methylmalonate-semialdehyde dehydrogenase [acylating]"/>
    <property type="match status" value="1"/>
</dbReference>
<dbReference type="SUPFAM" id="SSF53720">
    <property type="entry name" value="ALDH-like"/>
    <property type="match status" value="1"/>
</dbReference>
<dbReference type="Gene3D" id="3.40.309.10">
    <property type="entry name" value="Aldehyde Dehydrogenase, Chain A, domain 2"/>
    <property type="match status" value="1"/>
</dbReference>
<sequence length="503" mass="53729">MRQISHFIDGAAVASASGRTGDVFNPNTGEVQAKVGLGTADELELAVQSALRAQPAWAAVNPQRRARVMFEFKRLLEANMQALAELLSSEHGKVVADSKGDIQRGLEVIEFACGVPHLLKGEYTEGAGPGIDVYSMRQPLGIAAGVTPFNFPAMIPMWMSGVAIAVGNAFILKPSERDPSVPVRLAELFMQAGAEQGLDLKGVLNVVQGDKVMVDAILDHPEIAAVSFVGSSDIAQYVYSRGAAAGKRVQAMGGAKNHGIVLPDADLDQVVRDISGAAFGSAGERCMALPVVVPVGERTAEALREKLVAEIASLKVGVSTDEGAHYGPVVNAAHRKKVSDYIQMGVDEGAELVVDGRDFRLQGYENGFFIGPSFFDRVAPEMKSYQDEIFGPVLQMVRAESFDAALALPSRHAYGNGTAIFTRNGRAAREFASRVNVGMVGINVPIPVPLAYHTFGGWKRSAFGDANQHGMDGVRFYTKVKTVTARWPEGDVGDSAFIIPTMR</sequence>
<reference evidence="6" key="1">
    <citation type="submission" date="2018-05" db="EMBL/GenBank/DDBJ databases">
        <title>Genome sequencing of Phenylobacterium sp. HYN0004.</title>
        <authorList>
            <person name="Yi H."/>
            <person name="Baek C."/>
        </authorList>
    </citation>
    <scope>NUCLEOTIDE SEQUENCE [LARGE SCALE GENOMIC DNA]</scope>
    <source>
        <strain evidence="6">HYN0004</strain>
    </source>
</reference>
<evidence type="ECO:0000256" key="2">
    <source>
        <dbReference type="ARBA" id="ARBA00023002"/>
    </source>
</evidence>
<gene>
    <name evidence="5" type="primary">mmsA</name>
    <name evidence="5" type="ORF">HYN04_00660</name>
</gene>
<accession>A0A2Z3HQP0</accession>
<keyword evidence="6" id="KW-1185">Reference proteome</keyword>
<evidence type="ECO:0000259" key="4">
    <source>
        <dbReference type="Pfam" id="PF00171"/>
    </source>
</evidence>
<name>A0A2Z3HQP0_9CAUL</name>
<dbReference type="InterPro" id="IPR016161">
    <property type="entry name" value="Ald_DH/histidinol_DH"/>
</dbReference>
<dbReference type="InterPro" id="IPR016162">
    <property type="entry name" value="Ald_DH_N"/>
</dbReference>
<dbReference type="EC" id="1.2.1.27" evidence="1"/>
<dbReference type="AlphaFoldDB" id="A0A2Z3HQP0"/>
<dbReference type="OrthoDB" id="7168186at2"/>
<evidence type="ECO:0000256" key="1">
    <source>
        <dbReference type="ARBA" id="ARBA00013048"/>
    </source>
</evidence>
<dbReference type="PANTHER" id="PTHR43866:SF4">
    <property type="entry name" value="MALONATE-SEMIALDEHYDE DEHYDROGENASE"/>
    <property type="match status" value="1"/>
</dbReference>
<dbReference type="PANTHER" id="PTHR43866">
    <property type="entry name" value="MALONATE-SEMIALDEHYDE DEHYDROGENASE"/>
    <property type="match status" value="1"/>
</dbReference>
<organism evidence="5 6">
    <name type="scientific">Phenylobacterium parvum</name>
    <dbReference type="NCBI Taxonomy" id="2201350"/>
    <lineage>
        <taxon>Bacteria</taxon>
        <taxon>Pseudomonadati</taxon>
        <taxon>Pseudomonadota</taxon>
        <taxon>Alphaproteobacteria</taxon>
        <taxon>Caulobacterales</taxon>
        <taxon>Caulobacteraceae</taxon>
        <taxon>Phenylobacterium</taxon>
    </lineage>
</organism>
<evidence type="ECO:0000256" key="3">
    <source>
        <dbReference type="ARBA" id="ARBA00023027"/>
    </source>
</evidence>
<dbReference type="KEGG" id="phb:HYN04_00660"/>
<keyword evidence="2" id="KW-0560">Oxidoreductase</keyword>
<protein>
    <recommendedName>
        <fullName evidence="1">methylmalonate-semialdehyde dehydrogenase (CoA acylating)</fullName>
        <ecNumber evidence="1">1.2.1.27</ecNumber>
    </recommendedName>
</protein>
<dbReference type="InterPro" id="IPR015590">
    <property type="entry name" value="Aldehyde_DH_dom"/>
</dbReference>
<feature type="domain" description="Aldehyde dehydrogenase" evidence="4">
    <location>
        <begin position="15"/>
        <end position="483"/>
    </location>
</feature>
<dbReference type="Proteomes" id="UP000247763">
    <property type="component" value="Chromosome"/>
</dbReference>
<dbReference type="InterPro" id="IPR010061">
    <property type="entry name" value="MeMal-semiAld_DH"/>
</dbReference>
<dbReference type="CDD" id="cd07085">
    <property type="entry name" value="ALDH_F6_MMSDH"/>
    <property type="match status" value="1"/>
</dbReference>
<dbReference type="GO" id="GO:0006210">
    <property type="term" value="P:thymine catabolic process"/>
    <property type="evidence" value="ECO:0007669"/>
    <property type="project" value="TreeGrafter"/>
</dbReference>
<evidence type="ECO:0000313" key="5">
    <source>
        <dbReference type="EMBL" id="AWM76396.1"/>
    </source>
</evidence>
<dbReference type="Pfam" id="PF00171">
    <property type="entry name" value="Aldedh"/>
    <property type="match status" value="1"/>
</dbReference>
<dbReference type="RefSeq" id="WP_110448965.1">
    <property type="nucleotide sequence ID" value="NZ_CP029479.1"/>
</dbReference>